<evidence type="ECO:0000256" key="1">
    <source>
        <dbReference type="ARBA" id="ARBA00022614"/>
    </source>
</evidence>
<dbReference type="PROSITE" id="PS50011">
    <property type="entry name" value="PROTEIN_KINASE_DOM"/>
    <property type="match status" value="1"/>
</dbReference>
<dbReference type="SUPFAM" id="SSF48371">
    <property type="entry name" value="ARM repeat"/>
    <property type="match status" value="1"/>
</dbReference>
<evidence type="ECO:0000259" key="6">
    <source>
        <dbReference type="PROSITE" id="PS50011"/>
    </source>
</evidence>
<dbReference type="Proteomes" id="UP000549394">
    <property type="component" value="Unassembled WGS sequence"/>
</dbReference>
<dbReference type="InterPro" id="IPR036388">
    <property type="entry name" value="WH-like_DNA-bd_sf"/>
</dbReference>
<dbReference type="Gene3D" id="3.40.50.300">
    <property type="entry name" value="P-loop containing nucleotide triphosphate hydrolases"/>
    <property type="match status" value="1"/>
</dbReference>
<dbReference type="GO" id="GO:0009966">
    <property type="term" value="P:regulation of signal transduction"/>
    <property type="evidence" value="ECO:0007669"/>
    <property type="project" value="UniProtKB-ARBA"/>
</dbReference>
<dbReference type="InterPro" id="IPR003591">
    <property type="entry name" value="Leu-rich_rpt_typical-subtyp"/>
</dbReference>
<keyword evidence="3 5" id="KW-0547">Nucleotide-binding</keyword>
<dbReference type="SMART" id="SM00220">
    <property type="entry name" value="S_TKc"/>
    <property type="match status" value="1"/>
</dbReference>
<dbReference type="InterPro" id="IPR036322">
    <property type="entry name" value="WD40_repeat_dom_sf"/>
</dbReference>
<dbReference type="PANTHER" id="PTHR48056:SF81">
    <property type="entry name" value="RECEPTOR PROTEIN-TYROSINE KINASE CEPR1"/>
    <property type="match status" value="1"/>
</dbReference>
<dbReference type="GO" id="GO:0004672">
    <property type="term" value="F:protein kinase activity"/>
    <property type="evidence" value="ECO:0007669"/>
    <property type="project" value="InterPro"/>
</dbReference>
<dbReference type="InterPro" id="IPR056602">
    <property type="entry name" value="Beta-prop_LRRK2"/>
</dbReference>
<dbReference type="Gene3D" id="3.30.70.1390">
    <property type="entry name" value="ROC domain from the Parkinson's disease-associated leucine-rich repeat kinase 2"/>
    <property type="match status" value="1"/>
</dbReference>
<dbReference type="InterPro" id="IPR020859">
    <property type="entry name" value="ROC"/>
</dbReference>
<dbReference type="Pfam" id="PF23748">
    <property type="entry name" value="Beta-prop_LRRK2"/>
    <property type="match status" value="1"/>
</dbReference>
<evidence type="ECO:0000313" key="8">
    <source>
        <dbReference type="EMBL" id="CAD5122324.1"/>
    </source>
</evidence>
<dbReference type="Gene3D" id="2.130.10.10">
    <property type="entry name" value="YVTN repeat-like/Quinoprotein amine dehydrogenase"/>
    <property type="match status" value="1"/>
</dbReference>
<accession>A0A7I8W1B1</accession>
<dbReference type="InterPro" id="IPR050647">
    <property type="entry name" value="Plant_LRR-RLKs"/>
</dbReference>
<feature type="domain" description="Roc" evidence="7">
    <location>
        <begin position="992"/>
        <end position="1177"/>
    </location>
</feature>
<dbReference type="InterPro" id="IPR027417">
    <property type="entry name" value="P-loop_NTPase"/>
</dbReference>
<dbReference type="PROSITE" id="PS00107">
    <property type="entry name" value="PROTEIN_KINASE_ATP"/>
    <property type="match status" value="1"/>
</dbReference>
<dbReference type="SUPFAM" id="SSF50978">
    <property type="entry name" value="WD40 repeat-like"/>
    <property type="match status" value="1"/>
</dbReference>
<evidence type="ECO:0000256" key="3">
    <source>
        <dbReference type="ARBA" id="ARBA00022741"/>
    </source>
</evidence>
<dbReference type="Gene3D" id="3.80.10.10">
    <property type="entry name" value="Ribonuclease Inhibitor"/>
    <property type="match status" value="3"/>
</dbReference>
<dbReference type="Pfam" id="PF00069">
    <property type="entry name" value="Pkinase"/>
    <property type="match status" value="1"/>
</dbReference>
<dbReference type="SUPFAM" id="SSF52058">
    <property type="entry name" value="L domain-like"/>
    <property type="match status" value="1"/>
</dbReference>
<comment type="caution">
    <text evidence="8">The sequence shown here is derived from an EMBL/GenBank/DDBJ whole genome shotgun (WGS) entry which is preliminary data.</text>
</comment>
<evidence type="ECO:0000313" key="9">
    <source>
        <dbReference type="Proteomes" id="UP000549394"/>
    </source>
</evidence>
<feature type="binding site" evidence="5">
    <location>
        <position position="1531"/>
    </location>
    <ligand>
        <name>ATP</name>
        <dbReference type="ChEBI" id="CHEBI:30616"/>
    </ligand>
</feature>
<keyword evidence="1" id="KW-0433">Leucine-rich repeat</keyword>
<evidence type="ECO:0000256" key="4">
    <source>
        <dbReference type="ARBA" id="ARBA00022840"/>
    </source>
</evidence>
<keyword evidence="4 5" id="KW-0067">ATP-binding</keyword>
<dbReference type="InterPro" id="IPR016024">
    <property type="entry name" value="ARM-type_fold"/>
</dbReference>
<dbReference type="InterPro" id="IPR032675">
    <property type="entry name" value="LRR_dom_sf"/>
</dbReference>
<dbReference type="SMART" id="SM00369">
    <property type="entry name" value="LRR_TYP"/>
    <property type="match status" value="9"/>
</dbReference>
<dbReference type="PROSITE" id="PS51424">
    <property type="entry name" value="ROC"/>
    <property type="match status" value="1"/>
</dbReference>
<dbReference type="InterPro" id="IPR001611">
    <property type="entry name" value="Leu-rich_rpt"/>
</dbReference>
<feature type="domain" description="Protein kinase" evidence="6">
    <location>
        <begin position="1504"/>
        <end position="1763"/>
    </location>
</feature>
<dbReference type="Pfam" id="PF08477">
    <property type="entry name" value="Roc"/>
    <property type="match status" value="1"/>
</dbReference>
<evidence type="ECO:0000259" key="7">
    <source>
        <dbReference type="PROSITE" id="PS51424"/>
    </source>
</evidence>
<dbReference type="InterPro" id="IPR008271">
    <property type="entry name" value="Ser/Thr_kinase_AS"/>
</dbReference>
<gene>
    <name evidence="8" type="ORF">DGYR_LOCUS10145</name>
</gene>
<dbReference type="GO" id="GO:0005737">
    <property type="term" value="C:cytoplasm"/>
    <property type="evidence" value="ECO:0007669"/>
    <property type="project" value="UniProtKB-ARBA"/>
</dbReference>
<dbReference type="PROSITE" id="PS00108">
    <property type="entry name" value="PROTEIN_KINASE_ST"/>
    <property type="match status" value="1"/>
</dbReference>
<dbReference type="EMBL" id="CAJFCJ010000017">
    <property type="protein sequence ID" value="CAD5122324.1"/>
    <property type="molecule type" value="Genomic_DNA"/>
</dbReference>
<dbReference type="PANTHER" id="PTHR48056">
    <property type="entry name" value="LRR RECEPTOR-LIKE SERINE/THREONINE-PROTEIN KINASE-RELATED"/>
    <property type="match status" value="1"/>
</dbReference>
<dbReference type="InterPro" id="IPR017441">
    <property type="entry name" value="Protein_kinase_ATP_BS"/>
</dbReference>
<evidence type="ECO:0000256" key="5">
    <source>
        <dbReference type="PROSITE-ProRule" id="PRU10141"/>
    </source>
</evidence>
<dbReference type="InterPro" id="IPR000719">
    <property type="entry name" value="Prot_kinase_dom"/>
</dbReference>
<dbReference type="OrthoDB" id="1866797at2759"/>
<dbReference type="SUPFAM" id="SSF56112">
    <property type="entry name" value="Protein kinase-like (PK-like)"/>
    <property type="match status" value="1"/>
</dbReference>
<keyword evidence="2" id="KW-0677">Repeat</keyword>
<dbReference type="GO" id="GO:0005524">
    <property type="term" value="F:ATP binding"/>
    <property type="evidence" value="ECO:0007669"/>
    <property type="project" value="UniProtKB-UniRule"/>
</dbReference>
<protein>
    <submittedName>
        <fullName evidence="8">DgyrCDS10765</fullName>
    </submittedName>
</protein>
<dbReference type="SMART" id="SM00364">
    <property type="entry name" value="LRR_BAC"/>
    <property type="match status" value="3"/>
</dbReference>
<proteinExistence type="predicted"/>
<dbReference type="Gene3D" id="1.10.510.10">
    <property type="entry name" value="Transferase(Phosphotransferase) domain 1"/>
    <property type="match status" value="1"/>
</dbReference>
<dbReference type="SUPFAM" id="SSF52540">
    <property type="entry name" value="P-loop containing nucleoside triphosphate hydrolases"/>
    <property type="match status" value="1"/>
</dbReference>
<name>A0A7I8W1B1_9ANNE</name>
<dbReference type="Gene3D" id="1.10.10.10">
    <property type="entry name" value="Winged helix-like DNA-binding domain superfamily/Winged helix DNA-binding domain"/>
    <property type="match status" value="1"/>
</dbReference>
<dbReference type="InterPro" id="IPR015943">
    <property type="entry name" value="WD40/YVTN_repeat-like_dom_sf"/>
</dbReference>
<sequence length="2072" mass="237881">MDLFKLTDDKELTNITSQECIECLDYIISNPILNCNDDGYTILSNIYNLLRHFSKVYDIQKKGLFSLRSLFLHYPSSVQYIGYQANQVPIHDFVINSIRVTDVRNYEYFGALCDLIYHIAADNGVMQLAFMNKNVHRLLNKRLHEALPALRINIIRSLRALCLFSFEHKEQLIKLDFHKKACKILKESAPPTDLIINCVALVASLCDNVFHFKCVQSLNLLIDSDTSVPQNVIAVLKLGFKSNWLPLISESLALLSLLCQVKRNVLRGEEQEFINLLVCHYENLPDENNLKETMEISIWYLIQDSVTLKSLLNSSVEQKNYTLAHCLILLEKDKKLALQYALRMRDFPLCKTLLQHGTNHSSKEIVADFLKEGDNDLISLVLKNFGYFPKDQALRWCNFQLDNLQPEWIIKALSKDIYEPSLSGKPNTIKLKVSEKIEKEQHVQRPKSSKLKFKLPVFRHGSVASREGIEFRRQSLANSFPPLTSKRNLNRQYSDKIYRNMAQRMIFVFDKEEYEFWRSSSISSCQVAFNAQYDIRFRYKNDSDKYVMSIEEANVIWKRRSFGFSQERDYNLSNISQLESLEESLMIDSQDNENNRPFRYKSNEDLDTSYEELAKSDCSLELCENVRKHNSYREERKNLNIKKIIEEKKSKSFMALVPSLKPYISNISYINASGNKIGKIPVEMFRNLPLLKELDLSNNEIEELPNSWTCHRSLESINLSNNRIESINYSQVCMSLTELLVASNKIKLWPQQIAKIFPMLKILDLSMNHIQLLPNKCIDLRLLTNLSISNNHLKIIPEYFLRHFLSIETLKLCNNLIEYLPSSETAHKLLKLTHLKLANNKINCSKTNLTSFAFILALPNLRTLDVSSNEIYYLPRPSLWISRSLTELLLSHNSIEKIDINHNEAKDWRKIERIDLSFNNLKCISKEIGHLTNLASLNLSNNPSIKSMPDELGRLCHLWEFPTTNLNLDLPDTIINGRTRDLIKFLNQKLRKSKCLNQVRLIIVGDEKSGKTSIANRLMCSSGNSKQNVKNPFNICGMFVSEWKPFSRKYIISIWDMFGGEDVYSINMKFFSKRAVYIIAINLLEEEGCWKKSLKKWSCNIYSKSPYCQIIVAATHLDRILPKIRTKTVSNLFKIVRKEISNANFGVVKEIVVLDASRNNPGTNLLKQSVLNTFDRYEVSGQKVIEEKVPAAYIKLWSLLIGSCGKKNIITHNELREMVKSSSLDLFESEIRQAGRFLHDTGCILYFSKDMPNLYFPCPLILCNILSDFLTSNPISTVSTTAIIDSKSVHDAAKQINLPEEMRGQSINALLKFELIIPVWEDQYLLPIKLDKHFNRYQDFLIEYGKDENVIGAKYICTFIPFGFWPKLLSFLLSQVDKTVPKEDFYSIKIDNDNLIISVKQSVNAYRTLANIIGKIETLFNEWYPNLLTRDGFGVQHVTRVALCTKCQHSFDVESIEEISCHKDNIWCPDHRDFILLEDLVPDFYLKFLEKHLLFDKNDTNFNEKSSKSLGYGAFSRVFKSLLKKRHVAAKVYSKKARGQVMYELLILSTIRHSSIIELYGILPKPPIIFLQLAPKGSLTDILKENLSTCLKLQICLEIIEGVEKLHNSNIIYRDLKPDNILVFSLDKTDGIHIKLTDFGIARWVPPFGLKSNEGTPGYRAPEIINTVIYSFMADVFSYGITIYQLFYNGKHPFGDAHFPAQLEDSIVELSDSSPLIRYDSHWIGIQSLIGSCLASQPEKRSPVPISENVAVECCCVTPEGFLFMACCSEETVYVQKVDTINRQSQGIHIPDKRFICVCHFDERVIFGSQSGLLWIFTVKSLQKNHYINSTGDAIVCLLTVAQQSSPKLLVGFADGSVSSYNLRDVLSDSTTIPLQVIRTGRNCIHALSPMDRRGSKIAIACGSEIKILYNQQGFYNIFDHVNSSNSNRIIGLECCRNTIIVCRRNSVTLEKWSGRSKERRKLIDAYDCSHIVSSIHLTKVTLWIGNKNGQINLLNAVDFKPLLCVQAHYDSVKVLCSGYGYVISCGYGWEDEGEGKLSDCSYVLVWDQDFGQIYEQFRKYQILRKESSIQS</sequence>
<dbReference type="InterPro" id="IPR011009">
    <property type="entry name" value="Kinase-like_dom_sf"/>
</dbReference>
<evidence type="ECO:0000256" key="2">
    <source>
        <dbReference type="ARBA" id="ARBA00022737"/>
    </source>
</evidence>
<organism evidence="8 9">
    <name type="scientific">Dimorphilus gyrociliatus</name>
    <dbReference type="NCBI Taxonomy" id="2664684"/>
    <lineage>
        <taxon>Eukaryota</taxon>
        <taxon>Metazoa</taxon>
        <taxon>Spiralia</taxon>
        <taxon>Lophotrochozoa</taxon>
        <taxon>Annelida</taxon>
        <taxon>Polychaeta</taxon>
        <taxon>Polychaeta incertae sedis</taxon>
        <taxon>Dinophilidae</taxon>
        <taxon>Dimorphilus</taxon>
    </lineage>
</organism>
<reference evidence="8 9" key="1">
    <citation type="submission" date="2020-08" db="EMBL/GenBank/DDBJ databases">
        <authorList>
            <person name="Hejnol A."/>
        </authorList>
    </citation>
    <scope>NUCLEOTIDE SEQUENCE [LARGE SCALE GENOMIC DNA]</scope>
</reference>
<dbReference type="PROSITE" id="PS51450">
    <property type="entry name" value="LRR"/>
    <property type="match status" value="3"/>
</dbReference>
<keyword evidence="9" id="KW-1185">Reference proteome</keyword>
<dbReference type="Pfam" id="PF13855">
    <property type="entry name" value="LRR_8"/>
    <property type="match status" value="1"/>
</dbReference>